<evidence type="ECO:0000256" key="7">
    <source>
        <dbReference type="ARBA" id="ARBA00022827"/>
    </source>
</evidence>
<dbReference type="RefSeq" id="WP_307485192.1">
    <property type="nucleotide sequence ID" value="NZ_JAUSUF010000004.1"/>
</dbReference>
<evidence type="ECO:0000256" key="5">
    <source>
        <dbReference type="ARBA" id="ARBA00022679"/>
    </source>
</evidence>
<keyword evidence="13" id="KW-0449">Lipoprotein</keyword>
<keyword evidence="14" id="KW-1185">Reference proteome</keyword>
<comment type="catalytic activity">
    <reaction evidence="10 11">
        <text>L-threonyl-[protein] + FAD = FMN-L-threonyl-[protein] + AMP + H(+)</text>
        <dbReference type="Rhea" id="RHEA:36847"/>
        <dbReference type="Rhea" id="RHEA-COMP:11060"/>
        <dbReference type="Rhea" id="RHEA-COMP:11061"/>
        <dbReference type="ChEBI" id="CHEBI:15378"/>
        <dbReference type="ChEBI" id="CHEBI:30013"/>
        <dbReference type="ChEBI" id="CHEBI:57692"/>
        <dbReference type="ChEBI" id="CHEBI:74257"/>
        <dbReference type="ChEBI" id="CHEBI:456215"/>
        <dbReference type="EC" id="2.7.1.180"/>
    </reaction>
</comment>
<dbReference type="Gene3D" id="3.10.520.10">
    <property type="entry name" value="ApbE-like domains"/>
    <property type="match status" value="1"/>
</dbReference>
<evidence type="ECO:0000256" key="3">
    <source>
        <dbReference type="ARBA" id="ARBA00016337"/>
    </source>
</evidence>
<dbReference type="SUPFAM" id="SSF143631">
    <property type="entry name" value="ApbE-like"/>
    <property type="match status" value="1"/>
</dbReference>
<evidence type="ECO:0000256" key="10">
    <source>
        <dbReference type="ARBA" id="ARBA00048540"/>
    </source>
</evidence>
<comment type="similarity">
    <text evidence="11">Belongs to the ApbE family.</text>
</comment>
<comment type="caution">
    <text evidence="13">The sequence shown here is derived from an EMBL/GenBank/DDBJ whole genome shotgun (WGS) entry which is preliminary data.</text>
</comment>
<evidence type="ECO:0000256" key="11">
    <source>
        <dbReference type="PIRNR" id="PIRNR006268"/>
    </source>
</evidence>
<evidence type="ECO:0000256" key="2">
    <source>
        <dbReference type="ARBA" id="ARBA00011955"/>
    </source>
</evidence>
<comment type="cofactor">
    <cofactor evidence="1">
        <name>Mg(2+)</name>
        <dbReference type="ChEBI" id="CHEBI:18420"/>
    </cofactor>
</comment>
<dbReference type="Pfam" id="PF02424">
    <property type="entry name" value="ApbE"/>
    <property type="match status" value="1"/>
</dbReference>
<dbReference type="PANTHER" id="PTHR30040">
    <property type="entry name" value="THIAMINE BIOSYNTHESIS LIPOPROTEIN APBE"/>
    <property type="match status" value="1"/>
</dbReference>
<evidence type="ECO:0000256" key="6">
    <source>
        <dbReference type="ARBA" id="ARBA00022723"/>
    </source>
</evidence>
<gene>
    <name evidence="13" type="ORF">J2S18_001494</name>
</gene>
<keyword evidence="12" id="KW-1133">Transmembrane helix</keyword>
<evidence type="ECO:0000313" key="14">
    <source>
        <dbReference type="Proteomes" id="UP001228504"/>
    </source>
</evidence>
<sequence length="345" mass="38683">MVIKSKYKIYFLSLICILLVLIFSLSLYLYKKNNSKPLEVSKQGFLLDTVIDVKIFDSENKDLLDEAFSLCSFYENLLSKTIEDSDIYRLNNSGTDGYKVHNETLNVIKKGLYYSEISKGAFDITIEPIGALWNFKDSKKEIPNKKEIEKNLKQVNYKDIEIIDNTVRFRKENMSIDLGAIAKGYIADRLKDHLEGKGVKSGIINLGGNILCIGSHKNGDKFKIGVQKPFETRGESIGALNISDKSIVSSGIYERYFEKDGKIYHHILSPFNGYPYDNNISQVTIVSDKSVDGDGLSTVCLALGEKKGIDLINSLDGVDGIFITKKGEVIFSNNFKGNTEFLLGE</sequence>
<evidence type="ECO:0000256" key="9">
    <source>
        <dbReference type="ARBA" id="ARBA00031306"/>
    </source>
</evidence>
<evidence type="ECO:0000256" key="4">
    <source>
        <dbReference type="ARBA" id="ARBA00022630"/>
    </source>
</evidence>
<protein>
    <recommendedName>
        <fullName evidence="3 11">FAD:protein FMN transferase</fullName>
        <ecNumber evidence="2 11">2.7.1.180</ecNumber>
    </recommendedName>
    <alternativeName>
        <fullName evidence="9 11">Flavin transferase</fullName>
    </alternativeName>
</protein>
<name>A0ABT9UT96_9FIRM</name>
<keyword evidence="12" id="KW-0812">Transmembrane</keyword>
<dbReference type="PIRSF" id="PIRSF006268">
    <property type="entry name" value="ApbE"/>
    <property type="match status" value="1"/>
</dbReference>
<dbReference type="EC" id="2.7.1.180" evidence="2 11"/>
<evidence type="ECO:0000256" key="1">
    <source>
        <dbReference type="ARBA" id="ARBA00001946"/>
    </source>
</evidence>
<keyword evidence="4 11" id="KW-0285">Flavoprotein</keyword>
<dbReference type="EMBL" id="JAUSUF010000004">
    <property type="protein sequence ID" value="MDQ0149563.1"/>
    <property type="molecule type" value="Genomic_DNA"/>
</dbReference>
<reference evidence="13 14" key="1">
    <citation type="submission" date="2023-07" db="EMBL/GenBank/DDBJ databases">
        <title>Genomic Encyclopedia of Type Strains, Phase IV (KMG-IV): sequencing the most valuable type-strain genomes for metagenomic binning, comparative biology and taxonomic classification.</title>
        <authorList>
            <person name="Goeker M."/>
        </authorList>
    </citation>
    <scope>NUCLEOTIDE SEQUENCE [LARGE SCALE GENOMIC DNA]</scope>
    <source>
        <strain evidence="13 14">DSM 20694</strain>
    </source>
</reference>
<dbReference type="InterPro" id="IPR003374">
    <property type="entry name" value="ApbE-like_sf"/>
</dbReference>
<evidence type="ECO:0000256" key="12">
    <source>
        <dbReference type="SAM" id="Phobius"/>
    </source>
</evidence>
<keyword evidence="7 11" id="KW-0274">FAD</keyword>
<evidence type="ECO:0000256" key="8">
    <source>
        <dbReference type="ARBA" id="ARBA00022842"/>
    </source>
</evidence>
<organism evidence="13 14">
    <name type="scientific">Eubacterium multiforme</name>
    <dbReference type="NCBI Taxonomy" id="83339"/>
    <lineage>
        <taxon>Bacteria</taxon>
        <taxon>Bacillati</taxon>
        <taxon>Bacillota</taxon>
        <taxon>Clostridia</taxon>
        <taxon>Eubacteriales</taxon>
        <taxon>Eubacteriaceae</taxon>
        <taxon>Eubacterium</taxon>
    </lineage>
</organism>
<keyword evidence="8 11" id="KW-0460">Magnesium</keyword>
<keyword evidence="6 11" id="KW-0479">Metal-binding</keyword>
<dbReference type="PANTHER" id="PTHR30040:SF2">
    <property type="entry name" value="FAD:PROTEIN FMN TRANSFERASE"/>
    <property type="match status" value="1"/>
</dbReference>
<accession>A0ABT9UT96</accession>
<dbReference type="InterPro" id="IPR024932">
    <property type="entry name" value="ApbE"/>
</dbReference>
<dbReference type="Proteomes" id="UP001228504">
    <property type="component" value="Unassembled WGS sequence"/>
</dbReference>
<feature type="transmembrane region" description="Helical" evidence="12">
    <location>
        <begin position="9"/>
        <end position="30"/>
    </location>
</feature>
<keyword evidence="5 11" id="KW-0808">Transferase</keyword>
<proteinExistence type="inferred from homology"/>
<keyword evidence="12" id="KW-0472">Membrane</keyword>
<evidence type="ECO:0000313" key="13">
    <source>
        <dbReference type="EMBL" id="MDQ0149563.1"/>
    </source>
</evidence>